<feature type="domain" description="Antitoxin Xre/MbcA/ParS-like toxin-binding" evidence="1">
    <location>
        <begin position="80"/>
        <end position="130"/>
    </location>
</feature>
<evidence type="ECO:0000313" key="4">
    <source>
        <dbReference type="EMBL" id="RUM14495.1"/>
    </source>
</evidence>
<dbReference type="InterPro" id="IPR046847">
    <property type="entry name" value="Xre-like_HTH"/>
</dbReference>
<name>A0A7W6B9H8_9HYPH</name>
<dbReference type="Proteomes" id="UP000545490">
    <property type="component" value="Unassembled WGS sequence"/>
</dbReference>
<dbReference type="AlphaFoldDB" id="A0A7W6B9H8"/>
<evidence type="ECO:0000313" key="6">
    <source>
        <dbReference type="Proteomes" id="UP000545490"/>
    </source>
</evidence>
<reference evidence="3 6" key="2">
    <citation type="submission" date="2020-08" db="EMBL/GenBank/DDBJ databases">
        <title>Genomic Encyclopedia of Type Strains, Phase IV (KMG-IV): sequencing the most valuable type-strain genomes for metagenomic binning, comparative biology and taxonomic classification.</title>
        <authorList>
            <person name="Goeker M."/>
        </authorList>
    </citation>
    <scope>NUCLEOTIDE SEQUENCE [LARGE SCALE GENOMIC DNA]</scope>
    <source>
        <strain evidence="3 6">DSM 19331</strain>
    </source>
</reference>
<reference evidence="4 5" key="1">
    <citation type="submission" date="2018-11" db="EMBL/GenBank/DDBJ databases">
        <authorList>
            <person name="Huo Y."/>
        </authorList>
    </citation>
    <scope>NUCLEOTIDE SEQUENCE [LARGE SCALE GENOMIC DNA]</scope>
    <source>
        <strain evidence="4 5">CCBAU 33202</strain>
    </source>
</reference>
<evidence type="ECO:0000313" key="3">
    <source>
        <dbReference type="EMBL" id="MBB3914595.1"/>
    </source>
</evidence>
<feature type="domain" description="Antitoxin Xre-like helix-turn-helix" evidence="2">
    <location>
        <begin position="24"/>
        <end position="74"/>
    </location>
</feature>
<dbReference type="EMBL" id="JACIDG010000004">
    <property type="protein sequence ID" value="MBB3914595.1"/>
    <property type="molecule type" value="Genomic_DNA"/>
</dbReference>
<dbReference type="GO" id="GO:0003677">
    <property type="term" value="F:DNA binding"/>
    <property type="evidence" value="ECO:0007669"/>
    <property type="project" value="InterPro"/>
</dbReference>
<keyword evidence="5" id="KW-1185">Reference proteome</keyword>
<evidence type="ECO:0000259" key="2">
    <source>
        <dbReference type="Pfam" id="PF20432"/>
    </source>
</evidence>
<sequence length="130" mass="14223">MSAAKSVAAAVSGSIDTAQTRDALEIFSEIAEHWGLSTDQQINLLGSPARSTFFKWKKEGGTLPADTQERLSHIYSIYKALEILLPDTSVADGWMKRSNRAFAGESALERALTGLSGVYEVRRYLDAQRG</sequence>
<dbReference type="EMBL" id="RJJU01000004">
    <property type="protein sequence ID" value="RUM14495.1"/>
    <property type="molecule type" value="Genomic_DNA"/>
</dbReference>
<evidence type="ECO:0000313" key="5">
    <source>
        <dbReference type="Proteomes" id="UP000272004"/>
    </source>
</evidence>
<evidence type="ECO:0000259" key="1">
    <source>
        <dbReference type="Pfam" id="PF09722"/>
    </source>
</evidence>
<dbReference type="RefSeq" id="WP_126823958.1">
    <property type="nucleotide sequence ID" value="NZ_JACIDG010000004.1"/>
</dbReference>
<proteinExistence type="predicted"/>
<organism evidence="3 6">
    <name type="scientific">Rhizobium fabae</name>
    <dbReference type="NCBI Taxonomy" id="573179"/>
    <lineage>
        <taxon>Bacteria</taxon>
        <taxon>Pseudomonadati</taxon>
        <taxon>Pseudomonadota</taxon>
        <taxon>Alphaproteobacteria</taxon>
        <taxon>Hyphomicrobiales</taxon>
        <taxon>Rhizobiaceae</taxon>
        <taxon>Rhizobium/Agrobacterium group</taxon>
        <taxon>Rhizobium</taxon>
    </lineage>
</organism>
<dbReference type="Pfam" id="PF09722">
    <property type="entry name" value="Xre_MbcA_ParS_C"/>
    <property type="match status" value="1"/>
</dbReference>
<gene>
    <name evidence="4" type="ORF">EFB14_07120</name>
    <name evidence="3" type="ORF">GGQ65_001877</name>
</gene>
<accession>A0A7W6B9H8</accession>
<dbReference type="InterPro" id="IPR024467">
    <property type="entry name" value="Xre/MbcA/ParS-like_toxin-bd"/>
</dbReference>
<dbReference type="Proteomes" id="UP000272004">
    <property type="component" value="Unassembled WGS sequence"/>
</dbReference>
<protein>
    <submittedName>
        <fullName evidence="4">DUF2384 domain-containing protein</fullName>
    </submittedName>
</protein>
<dbReference type="Pfam" id="PF20432">
    <property type="entry name" value="Xre-like-HTH"/>
    <property type="match status" value="1"/>
</dbReference>
<comment type="caution">
    <text evidence="3">The sequence shown here is derived from an EMBL/GenBank/DDBJ whole genome shotgun (WGS) entry which is preliminary data.</text>
</comment>